<comment type="similarity">
    <text evidence="3 21">Belongs to the helicase family. RecQ subfamily.</text>
</comment>
<evidence type="ECO:0000259" key="23">
    <source>
        <dbReference type="PROSITE" id="PS51192"/>
    </source>
</evidence>
<dbReference type="Ensembl" id="ENSLLET00000047121.1">
    <property type="protein sequence ID" value="ENSLLEP00000045314.1"/>
    <property type="gene ID" value="ENSLLEG00000028644.1"/>
</dbReference>
<feature type="compositionally biased region" description="Polar residues" evidence="22">
    <location>
        <begin position="769"/>
        <end position="790"/>
    </location>
</feature>
<evidence type="ECO:0000256" key="2">
    <source>
        <dbReference type="ARBA" id="ARBA00004642"/>
    </source>
</evidence>
<comment type="catalytic activity">
    <reaction evidence="19 21">
        <text>Couples ATP hydrolysis with the unwinding of duplex DNA by translocating in the 3'-5' direction.</text>
        <dbReference type="EC" id="5.6.2.4"/>
    </reaction>
</comment>
<dbReference type="NCBIfam" id="TIGR00614">
    <property type="entry name" value="recQ_fam"/>
    <property type="match status" value="1"/>
</dbReference>
<dbReference type="GO" id="GO:0010605">
    <property type="term" value="P:negative regulation of macromolecule metabolic process"/>
    <property type="evidence" value="ECO:0007669"/>
    <property type="project" value="UniProtKB-ARBA"/>
</dbReference>
<keyword evidence="17 21" id="KW-0539">Nucleus</keyword>
<evidence type="ECO:0000256" key="22">
    <source>
        <dbReference type="SAM" id="MobiDB-lite"/>
    </source>
</evidence>
<comment type="subcellular location">
    <subcellularLocation>
        <location evidence="2">Nucleus</location>
        <location evidence="2">Nucleoplasm</location>
    </subcellularLocation>
</comment>
<reference evidence="25" key="2">
    <citation type="submission" date="2025-09" db="UniProtKB">
        <authorList>
            <consortium name="Ensembl"/>
        </authorList>
    </citation>
    <scope>IDENTIFICATION</scope>
</reference>
<dbReference type="CDD" id="cd18794">
    <property type="entry name" value="SF2_C_RecQ"/>
    <property type="match status" value="1"/>
</dbReference>
<dbReference type="GO" id="GO:0003677">
    <property type="term" value="F:DNA binding"/>
    <property type="evidence" value="ECO:0007669"/>
    <property type="project" value="UniProtKB-KW"/>
</dbReference>
<evidence type="ECO:0000259" key="24">
    <source>
        <dbReference type="PROSITE" id="PS51194"/>
    </source>
</evidence>
<dbReference type="GO" id="GO:0005737">
    <property type="term" value="C:cytoplasm"/>
    <property type="evidence" value="ECO:0007669"/>
    <property type="project" value="TreeGrafter"/>
</dbReference>
<evidence type="ECO:0000256" key="11">
    <source>
        <dbReference type="ARBA" id="ARBA00022806"/>
    </source>
</evidence>
<feature type="domain" description="Helicase ATP-binding" evidence="23">
    <location>
        <begin position="45"/>
        <end position="219"/>
    </location>
</feature>
<dbReference type="GO" id="GO:0006355">
    <property type="term" value="P:regulation of DNA-templated transcription"/>
    <property type="evidence" value="ECO:0007669"/>
    <property type="project" value="InterPro"/>
</dbReference>
<evidence type="ECO:0000256" key="21">
    <source>
        <dbReference type="RuleBase" id="RU364117"/>
    </source>
</evidence>
<dbReference type="InterPro" id="IPR027417">
    <property type="entry name" value="P-loop_NTPase"/>
</dbReference>
<protein>
    <recommendedName>
        <fullName evidence="21">ATP-dependent DNA helicase</fullName>
        <ecNumber evidence="21">5.6.2.4</ecNumber>
    </recommendedName>
</protein>
<dbReference type="InterPro" id="IPR004589">
    <property type="entry name" value="DNA_helicase_ATP-dep_RecQ"/>
</dbReference>
<keyword evidence="26" id="KW-1185">Reference proteome</keyword>
<dbReference type="AlphaFoldDB" id="A0A8C5QZ14"/>
<feature type="region of interest" description="Disordered" evidence="22">
    <location>
        <begin position="952"/>
        <end position="975"/>
    </location>
</feature>
<organism evidence="25 26">
    <name type="scientific">Leptobrachium leishanense</name>
    <name type="common">Leishan spiny toad</name>
    <dbReference type="NCBI Taxonomy" id="445787"/>
    <lineage>
        <taxon>Eukaryota</taxon>
        <taxon>Metazoa</taxon>
        <taxon>Chordata</taxon>
        <taxon>Craniata</taxon>
        <taxon>Vertebrata</taxon>
        <taxon>Euteleostomi</taxon>
        <taxon>Amphibia</taxon>
        <taxon>Batrachia</taxon>
        <taxon>Anura</taxon>
        <taxon>Pelobatoidea</taxon>
        <taxon>Megophryidae</taxon>
        <taxon>Leptobrachium</taxon>
    </lineage>
</organism>
<dbReference type="InterPro" id="IPR032284">
    <property type="entry name" value="RecQ_Zn-bd"/>
</dbReference>
<dbReference type="InterPro" id="IPR014001">
    <property type="entry name" value="Helicase_ATP-bd"/>
</dbReference>
<evidence type="ECO:0000256" key="18">
    <source>
        <dbReference type="ARBA" id="ARBA00023306"/>
    </source>
</evidence>
<dbReference type="Proteomes" id="UP000694569">
    <property type="component" value="Unplaced"/>
</dbReference>
<evidence type="ECO:0000256" key="7">
    <source>
        <dbReference type="ARBA" id="ARBA00022723"/>
    </source>
</evidence>
<feature type="compositionally biased region" description="Polar residues" evidence="22">
    <location>
        <begin position="684"/>
        <end position="704"/>
    </location>
</feature>
<sequence length="975" mass="107892">LSFHHLLLTPSTSSPSRPKCRVQKALKDVFGFNSFRSDLQENATRAVVKGDRDVFVCMPTGAGKSLCYQLPAVLAVGITVVISPLIALIQDQVDHLLALKIKACSLNSKLPTQERVKIQQDLENEQPQTKLLYITPEMASSASFQPTLTSLLSRGLLSYLIIDEAHCVSDWGHDFRPDYMRLGSLRARIPQTPCVALTATATKQVQDDIMASLKLRQPVAAFKTPCFRFNLFYDVQIKELLPDPYVNLKDFCLKALGDKTPQGGFSGCGIVYCRTRDACEEVAIQLSKRGVKSKAYHAGLKPGDRVSVQNEWMEEAVPVIVATISFGMGVDKANVRFVAHWNIAKSMAGYYQESGRAGRDGQQAYCRLYYSRTDRDQISFLIRKEIAKAQAKRGDTKASDKAAMAGFETIVNFCESLGCRHAAIAAFFGDKKPQCNKACDCCKNPQAAKRQLEHLEGLIQGGRSRTCIQQPAGPSGLFSYNPELYEGGKKSYGFASCDDGQEEGGHEENSEDRKREWNSFYRKQMKLRKVRGVYTLFLYNCIRCKNMNSLFIRFMSPPGSFDVVSFAVDLEYEVFRISKMSNLYKAAVLKKVRRMEDVHRKDGDLEGGPVRLWLCVCVTDARGTRKTQGLLCATDKLSYLSFSLTHLFSIQVKRKRVGLPSSFHAASDVLGSAKEEDVPLLSCPGSSHAPTPNTAEDTSDSTGCATLDSPIKKEESGSKKVKMSKKKKELVMAAKKESQNISKFFSSPTKTKNVHDKTTTTTTTGGTDRPSSSETLETQEQQTAGSNVLNGLQAESRGSSGRSSDPQAPRNTKHPRSSPETQPGEANSLSRDSMCVESKARRDEKASSILSHPEKGVSGQGKKKVTFDPSLNKEDKEGTAKILQPPPGNKVVSLKETADIVVKYLTPFFRDGKFASKFAATYNSRLTRDLLSCRSVKEEAQRLIKKFFKNRKSCQSEQDWEDAGSLCGSQRSEVP</sequence>
<evidence type="ECO:0000256" key="16">
    <source>
        <dbReference type="ARBA" id="ARBA00023235"/>
    </source>
</evidence>
<gene>
    <name evidence="25" type="primary">RECQL5</name>
</gene>
<comment type="catalytic activity">
    <reaction evidence="20 21">
        <text>ATP + H2O = ADP + phosphate + H(+)</text>
        <dbReference type="Rhea" id="RHEA:13065"/>
        <dbReference type="ChEBI" id="CHEBI:15377"/>
        <dbReference type="ChEBI" id="CHEBI:15378"/>
        <dbReference type="ChEBI" id="CHEBI:30616"/>
        <dbReference type="ChEBI" id="CHEBI:43474"/>
        <dbReference type="ChEBI" id="CHEBI:456216"/>
    </reaction>
</comment>
<keyword evidence="6" id="KW-0235">DNA replication</keyword>
<dbReference type="SMART" id="SM00487">
    <property type="entry name" value="DEXDc"/>
    <property type="match status" value="1"/>
</dbReference>
<evidence type="ECO:0000256" key="13">
    <source>
        <dbReference type="ARBA" id="ARBA00022840"/>
    </source>
</evidence>
<dbReference type="FunFam" id="3.40.50.300:FF:000614">
    <property type="entry name" value="ATP-dependent DNA helicase"/>
    <property type="match status" value="1"/>
</dbReference>
<evidence type="ECO:0000256" key="20">
    <source>
        <dbReference type="ARBA" id="ARBA00049360"/>
    </source>
</evidence>
<dbReference type="PROSITE" id="PS00690">
    <property type="entry name" value="DEAH_ATP_HELICASE"/>
    <property type="match status" value="1"/>
</dbReference>
<keyword evidence="8 21" id="KW-0547">Nucleotide-binding</keyword>
<dbReference type="Pfam" id="PF16124">
    <property type="entry name" value="RecQ_Zn_bind"/>
    <property type="match status" value="1"/>
</dbReference>
<accession>A0A8C5QZ14</accession>
<keyword evidence="4" id="KW-0597">Phosphoprotein</keyword>
<keyword evidence="14" id="KW-0238">DNA-binding</keyword>
<evidence type="ECO:0000256" key="1">
    <source>
        <dbReference type="ARBA" id="ARBA00001947"/>
    </source>
</evidence>
<dbReference type="PANTHER" id="PTHR13710:SF152">
    <property type="entry name" value="ATP-DEPENDENT DNA HELICASE Q5"/>
    <property type="match status" value="1"/>
</dbReference>
<name>A0A8C5QZ14_9ANUR</name>
<proteinExistence type="inferred from homology"/>
<feature type="compositionally biased region" description="Basic residues" evidence="22">
    <location>
        <begin position="719"/>
        <end position="728"/>
    </location>
</feature>
<dbReference type="InterPro" id="IPR013257">
    <property type="entry name" value="SRI"/>
</dbReference>
<keyword evidence="15" id="KW-0234">DNA repair</keyword>
<feature type="domain" description="Helicase C-terminal" evidence="24">
    <location>
        <begin position="247"/>
        <end position="405"/>
    </location>
</feature>
<dbReference type="GO" id="GO:0005654">
    <property type="term" value="C:nucleoplasm"/>
    <property type="evidence" value="ECO:0007669"/>
    <property type="project" value="UniProtKB-SubCell"/>
</dbReference>
<keyword evidence="7" id="KW-0479">Metal-binding</keyword>
<comment type="cofactor">
    <cofactor evidence="1">
        <name>Zn(2+)</name>
        <dbReference type="ChEBI" id="CHEBI:29105"/>
    </cofactor>
</comment>
<dbReference type="EC" id="5.6.2.4" evidence="21"/>
<evidence type="ECO:0000256" key="6">
    <source>
        <dbReference type="ARBA" id="ARBA00022705"/>
    </source>
</evidence>
<dbReference type="GO" id="GO:0045934">
    <property type="term" value="P:negative regulation of nucleobase-containing compound metabolic process"/>
    <property type="evidence" value="ECO:0007669"/>
    <property type="project" value="UniProtKB-ARBA"/>
</dbReference>
<dbReference type="GO" id="GO:0051301">
    <property type="term" value="P:cell division"/>
    <property type="evidence" value="ECO:0007669"/>
    <property type="project" value="UniProtKB-KW"/>
</dbReference>
<keyword evidence="13 21" id="KW-0067">ATP-binding</keyword>
<dbReference type="GO" id="GO:0046872">
    <property type="term" value="F:metal ion binding"/>
    <property type="evidence" value="ECO:0007669"/>
    <property type="project" value="UniProtKB-KW"/>
</dbReference>
<dbReference type="OrthoDB" id="10261556at2759"/>
<dbReference type="PROSITE" id="PS51192">
    <property type="entry name" value="HELICASE_ATP_BIND_1"/>
    <property type="match status" value="1"/>
</dbReference>
<dbReference type="GeneTree" id="ENSGT00940000157800"/>
<evidence type="ECO:0000313" key="26">
    <source>
        <dbReference type="Proteomes" id="UP000694569"/>
    </source>
</evidence>
<dbReference type="InterPro" id="IPR011545">
    <property type="entry name" value="DEAD/DEAH_box_helicase_dom"/>
</dbReference>
<feature type="compositionally biased region" description="Polar residues" evidence="22">
    <location>
        <begin position="818"/>
        <end position="831"/>
    </location>
</feature>
<dbReference type="Gene3D" id="6.10.250.3140">
    <property type="match status" value="1"/>
</dbReference>
<dbReference type="GO" id="GO:0009378">
    <property type="term" value="F:four-way junction helicase activity"/>
    <property type="evidence" value="ECO:0007669"/>
    <property type="project" value="TreeGrafter"/>
</dbReference>
<dbReference type="Gene3D" id="3.40.50.300">
    <property type="entry name" value="P-loop containing nucleotide triphosphate hydrolases"/>
    <property type="match status" value="2"/>
</dbReference>
<feature type="region of interest" description="Disordered" evidence="22">
    <location>
        <begin position="681"/>
        <end position="872"/>
    </location>
</feature>
<evidence type="ECO:0000256" key="12">
    <source>
        <dbReference type="ARBA" id="ARBA00022833"/>
    </source>
</evidence>
<evidence type="ECO:0000256" key="17">
    <source>
        <dbReference type="ARBA" id="ARBA00023242"/>
    </source>
</evidence>
<evidence type="ECO:0000256" key="5">
    <source>
        <dbReference type="ARBA" id="ARBA00022618"/>
    </source>
</evidence>
<dbReference type="GO" id="GO:0005524">
    <property type="term" value="F:ATP binding"/>
    <property type="evidence" value="ECO:0007669"/>
    <property type="project" value="UniProtKB-KW"/>
</dbReference>
<feature type="compositionally biased region" description="Polar residues" evidence="22">
    <location>
        <begin position="796"/>
        <end position="810"/>
    </location>
</feature>
<keyword evidence="9" id="KW-0227">DNA damage</keyword>
<evidence type="ECO:0000256" key="19">
    <source>
        <dbReference type="ARBA" id="ARBA00034617"/>
    </source>
</evidence>
<keyword evidence="16" id="KW-0413">Isomerase</keyword>
<evidence type="ECO:0000256" key="4">
    <source>
        <dbReference type="ARBA" id="ARBA00022553"/>
    </source>
</evidence>
<dbReference type="FunFam" id="3.40.50.300:FF:000444">
    <property type="entry name" value="ATP-dependent DNA helicase"/>
    <property type="match status" value="1"/>
</dbReference>
<evidence type="ECO:0000256" key="10">
    <source>
        <dbReference type="ARBA" id="ARBA00022801"/>
    </source>
</evidence>
<reference evidence="25" key="1">
    <citation type="submission" date="2025-08" db="UniProtKB">
        <authorList>
            <consortium name="Ensembl"/>
        </authorList>
    </citation>
    <scope>IDENTIFICATION</scope>
</reference>
<keyword evidence="5" id="KW-0132">Cell division</keyword>
<evidence type="ECO:0000313" key="25">
    <source>
        <dbReference type="Ensembl" id="ENSLLEP00000045314.1"/>
    </source>
</evidence>
<keyword evidence="11 21" id="KW-0347">Helicase</keyword>
<dbReference type="PROSITE" id="PS51194">
    <property type="entry name" value="HELICASE_CTER"/>
    <property type="match status" value="1"/>
</dbReference>
<evidence type="ECO:0000256" key="15">
    <source>
        <dbReference type="ARBA" id="ARBA00023204"/>
    </source>
</evidence>
<dbReference type="GO" id="GO:0000724">
    <property type="term" value="P:double-strand break repair via homologous recombination"/>
    <property type="evidence" value="ECO:0007669"/>
    <property type="project" value="TreeGrafter"/>
</dbReference>
<dbReference type="GO" id="GO:0016787">
    <property type="term" value="F:hydrolase activity"/>
    <property type="evidence" value="ECO:0007669"/>
    <property type="project" value="UniProtKB-KW"/>
</dbReference>
<dbReference type="PANTHER" id="PTHR13710">
    <property type="entry name" value="DNA HELICASE RECQ FAMILY MEMBER"/>
    <property type="match status" value="1"/>
</dbReference>
<dbReference type="Pfam" id="PF08236">
    <property type="entry name" value="SRI"/>
    <property type="match status" value="1"/>
</dbReference>
<dbReference type="GO" id="GO:0043138">
    <property type="term" value="F:3'-5' DNA helicase activity"/>
    <property type="evidence" value="ECO:0007669"/>
    <property type="project" value="UniProtKB-EC"/>
</dbReference>
<dbReference type="GO" id="GO:0006260">
    <property type="term" value="P:DNA replication"/>
    <property type="evidence" value="ECO:0007669"/>
    <property type="project" value="UniProtKB-KW"/>
</dbReference>
<evidence type="ECO:0000256" key="3">
    <source>
        <dbReference type="ARBA" id="ARBA00005446"/>
    </source>
</evidence>
<dbReference type="GO" id="GO:0005694">
    <property type="term" value="C:chromosome"/>
    <property type="evidence" value="ECO:0007669"/>
    <property type="project" value="InterPro"/>
</dbReference>
<dbReference type="InterPro" id="IPR001650">
    <property type="entry name" value="Helicase_C-like"/>
</dbReference>
<evidence type="ECO:0000256" key="8">
    <source>
        <dbReference type="ARBA" id="ARBA00022741"/>
    </source>
</evidence>
<dbReference type="Pfam" id="PF00271">
    <property type="entry name" value="Helicase_C"/>
    <property type="match status" value="1"/>
</dbReference>
<dbReference type="SUPFAM" id="SSF52540">
    <property type="entry name" value="P-loop containing nucleoside triphosphate hydrolases"/>
    <property type="match status" value="1"/>
</dbReference>
<feature type="compositionally biased region" description="Polar residues" evidence="22">
    <location>
        <begin position="739"/>
        <end position="751"/>
    </location>
</feature>
<keyword evidence="12" id="KW-0862">Zinc</keyword>
<dbReference type="InterPro" id="IPR002464">
    <property type="entry name" value="DNA/RNA_helicase_DEAH_CS"/>
</dbReference>
<dbReference type="SMART" id="SM00490">
    <property type="entry name" value="HELICc"/>
    <property type="match status" value="1"/>
</dbReference>
<keyword evidence="18" id="KW-0131">Cell cycle</keyword>
<evidence type="ECO:0000256" key="14">
    <source>
        <dbReference type="ARBA" id="ARBA00023125"/>
    </source>
</evidence>
<dbReference type="Pfam" id="PF00270">
    <property type="entry name" value="DEAD"/>
    <property type="match status" value="1"/>
</dbReference>
<keyword evidence="10 21" id="KW-0378">Hydrolase</keyword>
<evidence type="ECO:0000256" key="9">
    <source>
        <dbReference type="ARBA" id="ARBA00022763"/>
    </source>
</evidence>
<dbReference type="CDD" id="cd18014">
    <property type="entry name" value="DEXHc_RecQ5"/>
    <property type="match status" value="1"/>
</dbReference>